<name>A0ABN7XQ85_GIGMA</name>
<dbReference type="Proteomes" id="UP000789901">
    <property type="component" value="Unassembled WGS sequence"/>
</dbReference>
<keyword evidence="2" id="KW-1185">Reference proteome</keyword>
<comment type="caution">
    <text evidence="1">The sequence shown here is derived from an EMBL/GenBank/DDBJ whole genome shotgun (WGS) entry which is preliminary data.</text>
</comment>
<sequence>YLWLTKIRCKETRDITKFSKDTICDYYKIFRNIIISSLTEEDEVLGGNKVIVEIDESKFEDLWV</sequence>
<dbReference type="EMBL" id="CAJVQB010156138">
    <property type="protein sequence ID" value="CAG8856094.1"/>
    <property type="molecule type" value="Genomic_DNA"/>
</dbReference>
<protein>
    <submittedName>
        <fullName evidence="1">30290_t:CDS:1</fullName>
    </submittedName>
</protein>
<reference evidence="1 2" key="1">
    <citation type="submission" date="2021-06" db="EMBL/GenBank/DDBJ databases">
        <authorList>
            <person name="Kallberg Y."/>
            <person name="Tangrot J."/>
            <person name="Rosling A."/>
        </authorList>
    </citation>
    <scope>NUCLEOTIDE SEQUENCE [LARGE SCALE GENOMIC DNA]</scope>
    <source>
        <strain evidence="1 2">120-4 pot B 10/14</strain>
    </source>
</reference>
<accession>A0ABN7XQ85</accession>
<feature type="non-terminal residue" evidence="1">
    <location>
        <position position="1"/>
    </location>
</feature>
<evidence type="ECO:0000313" key="2">
    <source>
        <dbReference type="Proteomes" id="UP000789901"/>
    </source>
</evidence>
<evidence type="ECO:0000313" key="1">
    <source>
        <dbReference type="EMBL" id="CAG8856094.1"/>
    </source>
</evidence>
<proteinExistence type="predicted"/>
<gene>
    <name evidence="1" type="ORF">GMARGA_LOCUS44915</name>
</gene>
<feature type="non-terminal residue" evidence="1">
    <location>
        <position position="64"/>
    </location>
</feature>
<organism evidence="1 2">
    <name type="scientific">Gigaspora margarita</name>
    <dbReference type="NCBI Taxonomy" id="4874"/>
    <lineage>
        <taxon>Eukaryota</taxon>
        <taxon>Fungi</taxon>
        <taxon>Fungi incertae sedis</taxon>
        <taxon>Mucoromycota</taxon>
        <taxon>Glomeromycotina</taxon>
        <taxon>Glomeromycetes</taxon>
        <taxon>Diversisporales</taxon>
        <taxon>Gigasporaceae</taxon>
        <taxon>Gigaspora</taxon>
    </lineage>
</organism>